<evidence type="ECO:0000313" key="2">
    <source>
        <dbReference type="EMBL" id="KAK1136051.1"/>
    </source>
</evidence>
<organism evidence="2 3">
    <name type="scientific">Melipona bicolor</name>
    <dbReference type="NCBI Taxonomy" id="60889"/>
    <lineage>
        <taxon>Eukaryota</taxon>
        <taxon>Metazoa</taxon>
        <taxon>Ecdysozoa</taxon>
        <taxon>Arthropoda</taxon>
        <taxon>Hexapoda</taxon>
        <taxon>Insecta</taxon>
        <taxon>Pterygota</taxon>
        <taxon>Neoptera</taxon>
        <taxon>Endopterygota</taxon>
        <taxon>Hymenoptera</taxon>
        <taxon>Apocrita</taxon>
        <taxon>Aculeata</taxon>
        <taxon>Apoidea</taxon>
        <taxon>Anthophila</taxon>
        <taxon>Apidae</taxon>
        <taxon>Melipona</taxon>
    </lineage>
</organism>
<evidence type="ECO:0000313" key="3">
    <source>
        <dbReference type="Proteomes" id="UP001177670"/>
    </source>
</evidence>
<feature type="compositionally biased region" description="Polar residues" evidence="1">
    <location>
        <begin position="59"/>
        <end position="68"/>
    </location>
</feature>
<accession>A0AA40GDW9</accession>
<feature type="compositionally biased region" description="Polar residues" evidence="1">
    <location>
        <begin position="1"/>
        <end position="11"/>
    </location>
</feature>
<dbReference type="Proteomes" id="UP001177670">
    <property type="component" value="Unassembled WGS sequence"/>
</dbReference>
<dbReference type="EMBL" id="JAHYIQ010000001">
    <property type="protein sequence ID" value="KAK1136051.1"/>
    <property type="molecule type" value="Genomic_DNA"/>
</dbReference>
<gene>
    <name evidence="2" type="ORF">K0M31_000620</name>
</gene>
<evidence type="ECO:0000256" key="1">
    <source>
        <dbReference type="SAM" id="MobiDB-lite"/>
    </source>
</evidence>
<feature type="region of interest" description="Disordered" evidence="1">
    <location>
        <begin position="45"/>
        <end position="69"/>
    </location>
</feature>
<proteinExistence type="predicted"/>
<dbReference type="AlphaFoldDB" id="A0AA40GDW9"/>
<comment type="caution">
    <text evidence="2">The sequence shown here is derived from an EMBL/GenBank/DDBJ whole genome shotgun (WGS) entry which is preliminary data.</text>
</comment>
<feature type="region of interest" description="Disordered" evidence="1">
    <location>
        <begin position="1"/>
        <end position="20"/>
    </location>
</feature>
<name>A0AA40GDW9_9HYME</name>
<sequence>MDASSVESTRSVSKRDTGGYFRNSFQYNPGSAAFRVWKSEPRVSPIDGHRVGVPGTPARSLSMQTSRVGSRGPRLAIGFVPLMLRDRPSRFSRVTVNRPPENWIRPKEPTCESKYPGYANVLVI</sequence>
<reference evidence="2" key="1">
    <citation type="submission" date="2021-10" db="EMBL/GenBank/DDBJ databases">
        <title>Melipona bicolor Genome sequencing and assembly.</title>
        <authorList>
            <person name="Araujo N.S."/>
            <person name="Arias M.C."/>
        </authorList>
    </citation>
    <scope>NUCLEOTIDE SEQUENCE</scope>
    <source>
        <strain evidence="2">USP_2M_L1-L4_2017</strain>
        <tissue evidence="2">Whole body</tissue>
    </source>
</reference>
<protein>
    <submittedName>
        <fullName evidence="2">Uncharacterized protein</fullName>
    </submittedName>
</protein>
<keyword evidence="3" id="KW-1185">Reference proteome</keyword>